<accession>A0A0C9TZ76</accession>
<gene>
    <name evidence="2" type="ORF">PAXINDRAFT_14410</name>
</gene>
<reference evidence="2 3" key="1">
    <citation type="submission" date="2014-06" db="EMBL/GenBank/DDBJ databases">
        <authorList>
            <consortium name="DOE Joint Genome Institute"/>
            <person name="Kuo A."/>
            <person name="Kohler A."/>
            <person name="Nagy L.G."/>
            <person name="Floudas D."/>
            <person name="Copeland A."/>
            <person name="Barry K.W."/>
            <person name="Cichocki N."/>
            <person name="Veneault-Fourrey C."/>
            <person name="LaButti K."/>
            <person name="Lindquist E.A."/>
            <person name="Lipzen A."/>
            <person name="Lundell T."/>
            <person name="Morin E."/>
            <person name="Murat C."/>
            <person name="Sun H."/>
            <person name="Tunlid A."/>
            <person name="Henrissat B."/>
            <person name="Grigoriev I.V."/>
            <person name="Hibbett D.S."/>
            <person name="Martin F."/>
            <person name="Nordberg H.P."/>
            <person name="Cantor M.N."/>
            <person name="Hua S.X."/>
        </authorList>
    </citation>
    <scope>NUCLEOTIDE SEQUENCE [LARGE SCALE GENOMIC DNA]</scope>
    <source>
        <strain evidence="2 3">ATCC 200175</strain>
    </source>
</reference>
<feature type="compositionally biased region" description="Basic and acidic residues" evidence="1">
    <location>
        <begin position="165"/>
        <end position="174"/>
    </location>
</feature>
<sequence>MSSLQAPFLPIHPLLLFIRGPFVSISEVGKLSRISLEVYMFPESPEHHVRVEVPSNVLQNSADDTAQVQAQRAARHSGLRVDSRSLETESKAMHIHPQASPATTNAKKTKVSLPGLPDDDDTDFEEPVQLPKKKKVLVVFPESSEEQDELTVPANNRRISSNTGKTDEVVETPRRPQKAKAAGDNPANEYPSLSKQKRIAPIVPHVGDQPTDYDEDLNAGLQRFDSPLPNLTDDGR</sequence>
<reference evidence="3" key="2">
    <citation type="submission" date="2015-01" db="EMBL/GenBank/DDBJ databases">
        <title>Evolutionary Origins and Diversification of the Mycorrhizal Mutualists.</title>
        <authorList>
            <consortium name="DOE Joint Genome Institute"/>
            <consortium name="Mycorrhizal Genomics Consortium"/>
            <person name="Kohler A."/>
            <person name="Kuo A."/>
            <person name="Nagy L.G."/>
            <person name="Floudas D."/>
            <person name="Copeland A."/>
            <person name="Barry K.W."/>
            <person name="Cichocki N."/>
            <person name="Veneault-Fourrey C."/>
            <person name="LaButti K."/>
            <person name="Lindquist E.A."/>
            <person name="Lipzen A."/>
            <person name="Lundell T."/>
            <person name="Morin E."/>
            <person name="Murat C."/>
            <person name="Riley R."/>
            <person name="Ohm R."/>
            <person name="Sun H."/>
            <person name="Tunlid A."/>
            <person name="Henrissat B."/>
            <person name="Grigoriev I.V."/>
            <person name="Hibbett D.S."/>
            <person name="Martin F."/>
        </authorList>
    </citation>
    <scope>NUCLEOTIDE SEQUENCE [LARGE SCALE GENOMIC DNA]</scope>
    <source>
        <strain evidence="3">ATCC 200175</strain>
    </source>
</reference>
<feature type="region of interest" description="Disordered" evidence="1">
    <location>
        <begin position="142"/>
        <end position="236"/>
    </location>
</feature>
<evidence type="ECO:0000313" key="2">
    <source>
        <dbReference type="EMBL" id="KIJ12852.1"/>
    </source>
</evidence>
<evidence type="ECO:0000313" key="3">
    <source>
        <dbReference type="Proteomes" id="UP000053647"/>
    </source>
</evidence>
<feature type="compositionally biased region" description="Acidic residues" evidence="1">
    <location>
        <begin position="117"/>
        <end position="126"/>
    </location>
</feature>
<proteinExistence type="predicted"/>
<evidence type="ECO:0000256" key="1">
    <source>
        <dbReference type="SAM" id="MobiDB-lite"/>
    </source>
</evidence>
<dbReference type="HOGENOM" id="CLU_1175751_0_0_1"/>
<keyword evidence="3" id="KW-1185">Reference proteome</keyword>
<feature type="region of interest" description="Disordered" evidence="1">
    <location>
        <begin position="94"/>
        <end position="127"/>
    </location>
</feature>
<dbReference type="AlphaFoldDB" id="A0A0C9TZ76"/>
<name>A0A0C9TZ76_PAXIN</name>
<dbReference type="Proteomes" id="UP000053647">
    <property type="component" value="Unassembled WGS sequence"/>
</dbReference>
<protein>
    <submittedName>
        <fullName evidence="2">Uncharacterized protein</fullName>
    </submittedName>
</protein>
<feature type="compositionally biased region" description="Polar residues" evidence="1">
    <location>
        <begin position="153"/>
        <end position="164"/>
    </location>
</feature>
<organism evidence="2 3">
    <name type="scientific">Paxillus involutus ATCC 200175</name>
    <dbReference type="NCBI Taxonomy" id="664439"/>
    <lineage>
        <taxon>Eukaryota</taxon>
        <taxon>Fungi</taxon>
        <taxon>Dikarya</taxon>
        <taxon>Basidiomycota</taxon>
        <taxon>Agaricomycotina</taxon>
        <taxon>Agaricomycetes</taxon>
        <taxon>Agaricomycetidae</taxon>
        <taxon>Boletales</taxon>
        <taxon>Paxilineae</taxon>
        <taxon>Paxillaceae</taxon>
        <taxon>Paxillus</taxon>
    </lineage>
</organism>
<dbReference type="EMBL" id="KN819359">
    <property type="protein sequence ID" value="KIJ12852.1"/>
    <property type="molecule type" value="Genomic_DNA"/>
</dbReference>